<protein>
    <recommendedName>
        <fullName evidence="4">Pyrroloquinoline-quinone binding quinoprotein</fullName>
    </recommendedName>
</protein>
<evidence type="ECO:0000313" key="2">
    <source>
        <dbReference type="EMBL" id="GAA1541834.1"/>
    </source>
</evidence>
<dbReference type="RefSeq" id="WP_344178327.1">
    <property type="nucleotide sequence ID" value="NZ_BAAANC010000002.1"/>
</dbReference>
<keyword evidence="3" id="KW-1185">Reference proteome</keyword>
<gene>
    <name evidence="2" type="ORF">GCM10009741_51270</name>
</gene>
<evidence type="ECO:0008006" key="4">
    <source>
        <dbReference type="Google" id="ProtNLM"/>
    </source>
</evidence>
<evidence type="ECO:0000256" key="1">
    <source>
        <dbReference type="SAM" id="MobiDB-lite"/>
    </source>
</evidence>
<proteinExistence type="predicted"/>
<organism evidence="2 3">
    <name type="scientific">Kribbella lupini</name>
    <dbReference type="NCBI Taxonomy" id="291602"/>
    <lineage>
        <taxon>Bacteria</taxon>
        <taxon>Bacillati</taxon>
        <taxon>Actinomycetota</taxon>
        <taxon>Actinomycetes</taxon>
        <taxon>Propionibacteriales</taxon>
        <taxon>Kribbellaceae</taxon>
        <taxon>Kribbella</taxon>
    </lineage>
</organism>
<comment type="caution">
    <text evidence="2">The sequence shown here is derived from an EMBL/GenBank/DDBJ whole genome shotgun (WGS) entry which is preliminary data.</text>
</comment>
<feature type="region of interest" description="Disordered" evidence="1">
    <location>
        <begin position="413"/>
        <end position="482"/>
    </location>
</feature>
<accession>A0ABN2BKP0</accession>
<dbReference type="EMBL" id="BAAANC010000002">
    <property type="protein sequence ID" value="GAA1541834.1"/>
    <property type="molecule type" value="Genomic_DNA"/>
</dbReference>
<dbReference type="Proteomes" id="UP001500363">
    <property type="component" value="Unassembled WGS sequence"/>
</dbReference>
<feature type="compositionally biased region" description="Basic and acidic residues" evidence="1">
    <location>
        <begin position="21"/>
        <end position="30"/>
    </location>
</feature>
<name>A0ABN2BKP0_9ACTN</name>
<evidence type="ECO:0000313" key="3">
    <source>
        <dbReference type="Proteomes" id="UP001500363"/>
    </source>
</evidence>
<reference evidence="2 3" key="1">
    <citation type="journal article" date="2019" name="Int. J. Syst. Evol. Microbiol.">
        <title>The Global Catalogue of Microorganisms (GCM) 10K type strain sequencing project: providing services to taxonomists for standard genome sequencing and annotation.</title>
        <authorList>
            <consortium name="The Broad Institute Genomics Platform"/>
            <consortium name="The Broad Institute Genome Sequencing Center for Infectious Disease"/>
            <person name="Wu L."/>
            <person name="Ma J."/>
        </authorList>
    </citation>
    <scope>NUCLEOTIDE SEQUENCE [LARGE SCALE GENOMIC DNA]</scope>
    <source>
        <strain evidence="2 3">JCM 14303</strain>
    </source>
</reference>
<feature type="compositionally biased region" description="Low complexity" evidence="1">
    <location>
        <begin position="415"/>
        <end position="473"/>
    </location>
</feature>
<dbReference type="SUPFAM" id="SSF50998">
    <property type="entry name" value="Quinoprotein alcohol dehydrogenase-like"/>
    <property type="match status" value="1"/>
</dbReference>
<feature type="region of interest" description="Disordered" evidence="1">
    <location>
        <begin position="17"/>
        <end position="50"/>
    </location>
</feature>
<sequence length="511" mass="51827">MLRQVFAATAAVTLLAGCSGGDDKSNDSPKDGAVQTSSTPTPPAPTAYDPPKAFQAVAASALPEEKGRSSFKPQVAMAGTTAVANSLSGAVGQSVTGEKPWQTLSTETTDDSVVTNDATQPAVVQLDGKSAVAVVYYQRIKGGGTAKPSVQALFRWLDPADGKPISEAMVDVTPLLGDNEVNSGLPGGFTDLAVDASTGQVAVGVAPTSLIGAKSGVITVIADPGTKKGVAVPFMKPAGLGKGVLVGAQGKENTRRTLAFVDAATGKVTKSGLLPGLEGLEPTGALGSKYAYLYGQKYTEGIGSYGTGDYVGNLYAVDPATGQVVQTKTAVKKTRYLFGYTCHADAQKTVVCSTDPGATEDEIVGFDDTTGKKLWGYTATSPGRVVPTVSAVFHGMVYATVQQKPVLVNALTGQDVPVPTPTATPTGTPGASTTPTDGSMPTDDITPGDTSTPSDSSSPSGTPGVGPVPTTPDFEPLSPVGVSEYGGAYLREADVSEDDVVGSLQILKAIG</sequence>
<dbReference type="InterPro" id="IPR011047">
    <property type="entry name" value="Quinoprotein_ADH-like_sf"/>
</dbReference>
<dbReference type="PROSITE" id="PS51257">
    <property type="entry name" value="PROKAR_LIPOPROTEIN"/>
    <property type="match status" value="1"/>
</dbReference>